<protein>
    <submittedName>
        <fullName evidence="1">Uncharacterized protein</fullName>
    </submittedName>
</protein>
<dbReference type="AlphaFoldDB" id="A0A4Y2KI24"/>
<organism evidence="1 2">
    <name type="scientific">Araneus ventricosus</name>
    <name type="common">Orbweaver spider</name>
    <name type="synonym">Epeira ventricosa</name>
    <dbReference type="NCBI Taxonomy" id="182803"/>
    <lineage>
        <taxon>Eukaryota</taxon>
        <taxon>Metazoa</taxon>
        <taxon>Ecdysozoa</taxon>
        <taxon>Arthropoda</taxon>
        <taxon>Chelicerata</taxon>
        <taxon>Arachnida</taxon>
        <taxon>Araneae</taxon>
        <taxon>Araneomorphae</taxon>
        <taxon>Entelegynae</taxon>
        <taxon>Araneoidea</taxon>
        <taxon>Araneidae</taxon>
        <taxon>Araneus</taxon>
    </lineage>
</organism>
<reference evidence="1 2" key="1">
    <citation type="journal article" date="2019" name="Sci. Rep.">
        <title>Orb-weaving spider Araneus ventricosus genome elucidates the spidroin gene catalogue.</title>
        <authorList>
            <person name="Kono N."/>
            <person name="Nakamura H."/>
            <person name="Ohtoshi R."/>
            <person name="Moran D.A.P."/>
            <person name="Shinohara A."/>
            <person name="Yoshida Y."/>
            <person name="Fujiwara M."/>
            <person name="Mori M."/>
            <person name="Tomita M."/>
            <person name="Arakawa K."/>
        </authorList>
    </citation>
    <scope>NUCLEOTIDE SEQUENCE [LARGE SCALE GENOMIC DNA]</scope>
</reference>
<evidence type="ECO:0000313" key="1">
    <source>
        <dbReference type="EMBL" id="GBN02081.1"/>
    </source>
</evidence>
<feature type="non-terminal residue" evidence="1">
    <location>
        <position position="41"/>
    </location>
</feature>
<keyword evidence="2" id="KW-1185">Reference proteome</keyword>
<gene>
    <name evidence="1" type="ORF">AVEN_73284_1</name>
</gene>
<dbReference type="Proteomes" id="UP000499080">
    <property type="component" value="Unassembled WGS sequence"/>
</dbReference>
<sequence length="41" mass="4854">MSSAKTVGRERGNTSTRIRLKKVFTHIRQKEVFTHIRQKKV</sequence>
<name>A0A4Y2KI24_ARAVE</name>
<accession>A0A4Y2KI24</accession>
<evidence type="ECO:0000313" key="2">
    <source>
        <dbReference type="Proteomes" id="UP000499080"/>
    </source>
</evidence>
<dbReference type="EMBL" id="BGPR01004674">
    <property type="protein sequence ID" value="GBN02081.1"/>
    <property type="molecule type" value="Genomic_DNA"/>
</dbReference>
<proteinExistence type="predicted"/>
<comment type="caution">
    <text evidence="1">The sequence shown here is derived from an EMBL/GenBank/DDBJ whole genome shotgun (WGS) entry which is preliminary data.</text>
</comment>